<comment type="subcellular location">
    <subcellularLocation>
        <location evidence="1">Nucleus</location>
        <location evidence="1">Nucleolus</location>
    </subcellularLocation>
</comment>
<dbReference type="GO" id="GO:0045943">
    <property type="term" value="P:positive regulation of transcription by RNA polymerase I"/>
    <property type="evidence" value="ECO:0007669"/>
    <property type="project" value="InterPro"/>
</dbReference>
<keyword evidence="4" id="KW-0853">WD repeat</keyword>
<sequence length="1044" mass="116185">MPGDGLRIRRIAGGCMVNHAPLFSASGEIIYVIWENTVRAFSATTGEYVRDYEGTDQNIVGIVTIRNSPKLLYGCTSHGHILGWNVDSGVLHERKEILHNTRFNVSFFDILYNEHGVPSFLVAGESTKKVIITYCPTKSKIIDSYSLNEEEKQGQLKLATGAPGLNFFAFITTGDQLWRWSKVHPRIKVNPRRHCNGVQPKVVACHPCEDIVAIGDAIGRVVLYKHFLKTGMAVPETYHWHPNPVQCVTFSATGTHFYSGGLERVLIKWTVGKQQEKDVLPRLSDAVVQIAVAPENLRVALCTADNEIQILNALQKQTAVVQSFSRISDDYTGQNPFPVGVRVNPRTQALILNGRIGCVQFFSTYTRSLLYTLDITLKNYNTIEHKSVIYNTVVTGVAVNAHWLATAESWNDHCYSPETRLKFWRYDESRQNYALNTSVENVHAGGVSGLEFSSGSKERDVLCASAGNDRCVKVWALQEVEVTGGGAEKLIWSCVGRVEYKSLAVRSVSFSQDGSLLAAGFGNVLCAWNAETLRLKCVLSAPAGYDGGVNRVVVAVPGKKSSGVKKATYLARKAEVVKQMLEVLEKKDVSALFRNITESKRKRYLSVECGGKPERLSVEEKKLVFKRVQLQNELTLVQKAELFNRLRIQCRTAGEMKEKIAEKLTKAKRVSAQAERRLRKAVNELCSDVKFQSKRKLHNYERRKRPSPTLSQLTHVFDSSNSTKKAKKPAKDPKSQPIKTTAQIRHVLFCHGEYSHLVVLTTQTRLLVWNLLTLRIQVTVNLAVSHLSIDSFTNLIAAFTADHELFVFLPNIPMPLYHRKNLPAVYGAAWIPRRYPKSQSLNVDWQAISQLYFLNRNQELLHLVSDSDEESLGPVVYMNEAMAGGLPNTPFAAMLAKQSTTSAANGGERVGVIGVAGKSGIREIVGSSAHMMAPINLLCKDFLKSLLLVDERRRQRDPSTEAGDLQSKSVTAGTGTGSDKDDQEDDESGSDSEASGKQRVKLAARKAALEAIERAKMRPATRTEQLGQDDKLRKLLEERVEIEF</sequence>
<feature type="coiled-coil region" evidence="8">
    <location>
        <begin position="657"/>
        <end position="684"/>
    </location>
</feature>
<dbReference type="InterPro" id="IPR057644">
    <property type="entry name" value="Beta-prop_WDR75_2nd"/>
</dbReference>
<evidence type="ECO:0000256" key="6">
    <source>
        <dbReference type="ARBA" id="ARBA00023163"/>
    </source>
</evidence>
<evidence type="ECO:0000256" key="2">
    <source>
        <dbReference type="ARBA" id="ARBA00022517"/>
    </source>
</evidence>
<feature type="domain" description="WD repeat-containing protein 75 second beta-propeller" evidence="10">
    <location>
        <begin position="343"/>
        <end position="544"/>
    </location>
</feature>
<keyword evidence="2" id="KW-0690">Ribosome biogenesis</keyword>
<keyword evidence="7" id="KW-0539">Nucleus</keyword>
<dbReference type="GO" id="GO:0032040">
    <property type="term" value="C:small-subunit processome"/>
    <property type="evidence" value="ECO:0007669"/>
    <property type="project" value="InterPro"/>
</dbReference>
<dbReference type="InterPro" id="IPR015943">
    <property type="entry name" value="WD40/YVTN_repeat-like_dom_sf"/>
</dbReference>
<proteinExistence type="predicted"/>
<keyword evidence="6" id="KW-0804">Transcription</keyword>
<dbReference type="SMART" id="SM00320">
    <property type="entry name" value="WD40"/>
    <property type="match status" value="6"/>
</dbReference>
<dbReference type="PANTHER" id="PTHR44215">
    <property type="entry name" value="WD REPEAT-CONTAINING PROTEIN 75"/>
    <property type="match status" value="1"/>
</dbReference>
<evidence type="ECO:0000256" key="7">
    <source>
        <dbReference type="ARBA" id="ARBA00023242"/>
    </source>
</evidence>
<feature type="compositionally biased region" description="Acidic residues" evidence="9">
    <location>
        <begin position="981"/>
        <end position="990"/>
    </location>
</feature>
<feature type="compositionally biased region" description="Basic residues" evidence="9">
    <location>
        <begin position="697"/>
        <end position="706"/>
    </location>
</feature>
<feature type="compositionally biased region" description="Polar residues" evidence="9">
    <location>
        <begin position="708"/>
        <end position="723"/>
    </location>
</feature>
<keyword evidence="8" id="KW-0175">Coiled coil</keyword>
<dbReference type="GO" id="GO:0006364">
    <property type="term" value="P:rRNA processing"/>
    <property type="evidence" value="ECO:0007669"/>
    <property type="project" value="UniProtKB-KW"/>
</dbReference>
<organism evidence="11">
    <name type="scientific">Culex tarsalis</name>
    <name type="common">Encephalitis mosquito</name>
    <dbReference type="NCBI Taxonomy" id="7177"/>
    <lineage>
        <taxon>Eukaryota</taxon>
        <taxon>Metazoa</taxon>
        <taxon>Ecdysozoa</taxon>
        <taxon>Arthropoda</taxon>
        <taxon>Hexapoda</taxon>
        <taxon>Insecta</taxon>
        <taxon>Pterygota</taxon>
        <taxon>Neoptera</taxon>
        <taxon>Endopterygota</taxon>
        <taxon>Diptera</taxon>
        <taxon>Nematocera</taxon>
        <taxon>Culicoidea</taxon>
        <taxon>Culicidae</taxon>
        <taxon>Culicinae</taxon>
        <taxon>Culicini</taxon>
        <taxon>Culex</taxon>
        <taxon>Culex</taxon>
    </lineage>
</organism>
<dbReference type="GO" id="GO:2000234">
    <property type="term" value="P:positive regulation of rRNA processing"/>
    <property type="evidence" value="ECO:0007669"/>
    <property type="project" value="TreeGrafter"/>
</dbReference>
<reference evidence="11" key="1">
    <citation type="submission" date="2017-01" db="EMBL/GenBank/DDBJ databases">
        <title>A deep insight into the sialotranscriptome of adult male and female Cluex tarsalis mosquitoes.</title>
        <authorList>
            <person name="Ribeiro J.M."/>
            <person name="Moreira F."/>
            <person name="Bernard K.A."/>
            <person name="Calvo E."/>
        </authorList>
    </citation>
    <scope>NUCLEOTIDE SEQUENCE</scope>
    <source>
        <strain evidence="11">Kern County</strain>
        <tissue evidence="11">Salivary glands</tissue>
    </source>
</reference>
<dbReference type="Pfam" id="PF23769">
    <property type="entry name" value="Beta-prop_WDR75_2nd"/>
    <property type="match status" value="2"/>
</dbReference>
<dbReference type="Pfam" id="PF23869">
    <property type="entry name" value="Beta-prop_WDR75_1st"/>
    <property type="match status" value="1"/>
</dbReference>
<evidence type="ECO:0000256" key="4">
    <source>
        <dbReference type="ARBA" id="ARBA00022574"/>
    </source>
</evidence>
<keyword evidence="5" id="KW-0677">Repeat</keyword>
<dbReference type="GO" id="GO:0003723">
    <property type="term" value="F:RNA binding"/>
    <property type="evidence" value="ECO:0007669"/>
    <property type="project" value="InterPro"/>
</dbReference>
<evidence type="ECO:0000256" key="1">
    <source>
        <dbReference type="ARBA" id="ARBA00004604"/>
    </source>
</evidence>
<dbReference type="SUPFAM" id="SSF50998">
    <property type="entry name" value="Quinoprotein alcohol dehydrogenase-like"/>
    <property type="match status" value="1"/>
</dbReference>
<protein>
    <recommendedName>
        <fullName evidence="10">WD repeat-containing protein 75 second beta-propeller domain-containing protein</fullName>
    </recommendedName>
</protein>
<dbReference type="InterPro" id="IPR001680">
    <property type="entry name" value="WD40_rpt"/>
</dbReference>
<feature type="region of interest" description="Disordered" evidence="9">
    <location>
        <begin position="697"/>
        <end position="738"/>
    </location>
</feature>
<evidence type="ECO:0000256" key="9">
    <source>
        <dbReference type="SAM" id="MobiDB-lite"/>
    </source>
</evidence>
<feature type="region of interest" description="Disordered" evidence="9">
    <location>
        <begin position="954"/>
        <end position="1002"/>
    </location>
</feature>
<evidence type="ECO:0000256" key="3">
    <source>
        <dbReference type="ARBA" id="ARBA00022552"/>
    </source>
</evidence>
<feature type="domain" description="WD repeat-containing protein 75 second beta-propeller" evidence="10">
    <location>
        <begin position="740"/>
        <end position="858"/>
    </location>
</feature>
<dbReference type="InterPro" id="IPR053826">
    <property type="entry name" value="WDR75"/>
</dbReference>
<dbReference type="AlphaFoldDB" id="A0A1Q3EX18"/>
<dbReference type="Gene3D" id="2.130.10.10">
    <property type="entry name" value="YVTN repeat-like/Quinoprotein amine dehydrogenase"/>
    <property type="match status" value="3"/>
</dbReference>
<evidence type="ECO:0000259" key="10">
    <source>
        <dbReference type="Pfam" id="PF23769"/>
    </source>
</evidence>
<dbReference type="EMBL" id="GFDL01015219">
    <property type="protein sequence ID" value="JAV19826.1"/>
    <property type="molecule type" value="Transcribed_RNA"/>
</dbReference>
<evidence type="ECO:0000256" key="8">
    <source>
        <dbReference type="SAM" id="Coils"/>
    </source>
</evidence>
<evidence type="ECO:0000313" key="11">
    <source>
        <dbReference type="EMBL" id="JAV19826.1"/>
    </source>
</evidence>
<dbReference type="PANTHER" id="PTHR44215:SF1">
    <property type="entry name" value="WD REPEAT-CONTAINING PROTEIN 75"/>
    <property type="match status" value="1"/>
</dbReference>
<dbReference type="InterPro" id="IPR011047">
    <property type="entry name" value="Quinoprotein_ADH-like_sf"/>
</dbReference>
<accession>A0A1Q3EX18</accession>
<evidence type="ECO:0000256" key="5">
    <source>
        <dbReference type="ARBA" id="ARBA00022737"/>
    </source>
</evidence>
<keyword evidence="3" id="KW-0698">rRNA processing</keyword>
<name>A0A1Q3EX18_CULTA</name>